<dbReference type="Gene3D" id="3.40.630.10">
    <property type="entry name" value="Zn peptidases"/>
    <property type="match status" value="1"/>
</dbReference>
<evidence type="ECO:0000256" key="6">
    <source>
        <dbReference type="ARBA" id="ARBA00023049"/>
    </source>
</evidence>
<evidence type="ECO:0000256" key="3">
    <source>
        <dbReference type="ARBA" id="ARBA00022670"/>
    </source>
</evidence>
<dbReference type="PANTHER" id="PTHR11705">
    <property type="entry name" value="PROTEASE FAMILY M14 CARBOXYPEPTIDASE A,B"/>
    <property type="match status" value="1"/>
</dbReference>
<evidence type="ECO:0000313" key="9">
    <source>
        <dbReference type="EMBL" id="HJB08292.1"/>
    </source>
</evidence>
<evidence type="ECO:0000256" key="5">
    <source>
        <dbReference type="ARBA" id="ARBA00022833"/>
    </source>
</evidence>
<dbReference type="Pfam" id="PF00246">
    <property type="entry name" value="Peptidase_M14"/>
    <property type="match status" value="1"/>
</dbReference>
<keyword evidence="6" id="KW-0482">Metalloprotease</keyword>
<comment type="similarity">
    <text evidence="2 7">Belongs to the peptidase M14 family.</text>
</comment>
<dbReference type="InterPro" id="IPR000834">
    <property type="entry name" value="Peptidase_M14"/>
</dbReference>
<reference evidence="9" key="2">
    <citation type="submission" date="2021-04" db="EMBL/GenBank/DDBJ databases">
        <authorList>
            <person name="Gilroy R."/>
        </authorList>
    </citation>
    <scope>NUCLEOTIDE SEQUENCE</scope>
    <source>
        <strain evidence="9">CHK188-4685</strain>
    </source>
</reference>
<protein>
    <submittedName>
        <fullName evidence="9">Peptidase</fullName>
    </submittedName>
</protein>
<organism evidence="9 10">
    <name type="scientific">Candidatus Enterocloster faecavium</name>
    <dbReference type="NCBI Taxonomy" id="2838560"/>
    <lineage>
        <taxon>Bacteria</taxon>
        <taxon>Bacillati</taxon>
        <taxon>Bacillota</taxon>
        <taxon>Clostridia</taxon>
        <taxon>Lachnospirales</taxon>
        <taxon>Lachnospiraceae</taxon>
        <taxon>Enterocloster</taxon>
    </lineage>
</organism>
<dbReference type="Proteomes" id="UP000886804">
    <property type="component" value="Unassembled WGS sequence"/>
</dbReference>
<keyword evidence="3" id="KW-0645">Protease</keyword>
<accession>A0A9D2L937</accession>
<evidence type="ECO:0000313" key="10">
    <source>
        <dbReference type="Proteomes" id="UP000886804"/>
    </source>
</evidence>
<dbReference type="PANTHER" id="PTHR11705:SF143">
    <property type="entry name" value="SLL0236 PROTEIN"/>
    <property type="match status" value="1"/>
</dbReference>
<comment type="cofactor">
    <cofactor evidence="1">
        <name>Zn(2+)</name>
        <dbReference type="ChEBI" id="CHEBI:29105"/>
    </cofactor>
</comment>
<dbReference type="AlphaFoldDB" id="A0A9D2L937"/>
<evidence type="ECO:0000256" key="2">
    <source>
        <dbReference type="ARBA" id="ARBA00005988"/>
    </source>
</evidence>
<dbReference type="SUPFAM" id="SSF53187">
    <property type="entry name" value="Zn-dependent exopeptidases"/>
    <property type="match status" value="1"/>
</dbReference>
<dbReference type="GO" id="GO:0008270">
    <property type="term" value="F:zinc ion binding"/>
    <property type="evidence" value="ECO:0007669"/>
    <property type="project" value="InterPro"/>
</dbReference>
<evidence type="ECO:0000256" key="4">
    <source>
        <dbReference type="ARBA" id="ARBA00022801"/>
    </source>
</evidence>
<dbReference type="GO" id="GO:0004181">
    <property type="term" value="F:metallocarboxypeptidase activity"/>
    <property type="evidence" value="ECO:0007669"/>
    <property type="project" value="InterPro"/>
</dbReference>
<dbReference type="GO" id="GO:0005615">
    <property type="term" value="C:extracellular space"/>
    <property type="evidence" value="ECO:0007669"/>
    <property type="project" value="TreeGrafter"/>
</dbReference>
<feature type="active site" description="Proton donor/acceptor" evidence="7">
    <location>
        <position position="274"/>
    </location>
</feature>
<gene>
    <name evidence="9" type="ORF">H9716_10605</name>
</gene>
<feature type="domain" description="Peptidase M14" evidence="8">
    <location>
        <begin position="10"/>
        <end position="305"/>
    </location>
</feature>
<reference evidence="9" key="1">
    <citation type="journal article" date="2021" name="PeerJ">
        <title>Extensive microbial diversity within the chicken gut microbiome revealed by metagenomics and culture.</title>
        <authorList>
            <person name="Gilroy R."/>
            <person name="Ravi A."/>
            <person name="Getino M."/>
            <person name="Pursley I."/>
            <person name="Horton D.L."/>
            <person name="Alikhan N.F."/>
            <person name="Baker D."/>
            <person name="Gharbi K."/>
            <person name="Hall N."/>
            <person name="Watson M."/>
            <person name="Adriaenssens E.M."/>
            <person name="Foster-Nyarko E."/>
            <person name="Jarju S."/>
            <person name="Secka A."/>
            <person name="Antonio M."/>
            <person name="Oren A."/>
            <person name="Chaudhuri R.R."/>
            <person name="La Ragione R."/>
            <person name="Hildebrand F."/>
            <person name="Pallen M.J."/>
        </authorList>
    </citation>
    <scope>NUCLEOTIDE SEQUENCE</scope>
    <source>
        <strain evidence="9">CHK188-4685</strain>
    </source>
</reference>
<proteinExistence type="inferred from homology"/>
<dbReference type="PROSITE" id="PS52035">
    <property type="entry name" value="PEPTIDASE_M14"/>
    <property type="match status" value="1"/>
</dbReference>
<dbReference type="SMART" id="SM00631">
    <property type="entry name" value="Zn_pept"/>
    <property type="match status" value="1"/>
</dbReference>
<dbReference type="GO" id="GO:0006508">
    <property type="term" value="P:proteolysis"/>
    <property type="evidence" value="ECO:0007669"/>
    <property type="project" value="UniProtKB-KW"/>
</dbReference>
<evidence type="ECO:0000259" key="8">
    <source>
        <dbReference type="PROSITE" id="PS52035"/>
    </source>
</evidence>
<keyword evidence="5" id="KW-0862">Zinc</keyword>
<evidence type="ECO:0000256" key="1">
    <source>
        <dbReference type="ARBA" id="ARBA00001947"/>
    </source>
</evidence>
<name>A0A9D2L937_9FIRM</name>
<dbReference type="EMBL" id="DWYS01000125">
    <property type="protein sequence ID" value="HJB08292.1"/>
    <property type="molecule type" value="Genomic_DNA"/>
</dbReference>
<keyword evidence="4" id="KW-0378">Hydrolase</keyword>
<comment type="caution">
    <text evidence="9">The sequence shown here is derived from an EMBL/GenBank/DDBJ whole genome shotgun (WGS) entry which is preliminary data.</text>
</comment>
<dbReference type="PRINTS" id="PR00765">
    <property type="entry name" value="CRBOXYPTASEA"/>
</dbReference>
<evidence type="ECO:0000256" key="7">
    <source>
        <dbReference type="PROSITE-ProRule" id="PRU01379"/>
    </source>
</evidence>
<sequence>MNLKAEENPEVYTYEMMEEDIEILQKVFHGMVKAESAGETPDGRRVYHLSIGKKGAGRHILINASIHGREYAASWLVMRQAAQFLKDWEKDETMADDVMIHLVPMVNPDGVSISQMGLEGCRRPETRCLVREIMARECRGQEREYLRRWKANGQGIDLNRNFDAMWEAYEDGVGEPSADHYKGIFPGCAPEAAALIALTDSWPMERTISYHAQGSVIYWNFGQKGELRKKTQEFAGIISRITGYGLDGDYSLLDPAGYKDWAIMKKGIPSLTIEIGRETAPVPQEQFERIWQENRGVWNGMLEYSLPQN</sequence>